<protein>
    <recommendedName>
        <fullName evidence="3">C2H2-type domain-containing protein</fullName>
    </recommendedName>
</protein>
<evidence type="ECO:0000313" key="4">
    <source>
        <dbReference type="EMBL" id="KAF4962219.1"/>
    </source>
</evidence>
<evidence type="ECO:0000259" key="3">
    <source>
        <dbReference type="PROSITE" id="PS50157"/>
    </source>
</evidence>
<evidence type="ECO:0000313" key="5">
    <source>
        <dbReference type="Proteomes" id="UP000622797"/>
    </source>
</evidence>
<feature type="domain" description="C2H2-type" evidence="3">
    <location>
        <begin position="23"/>
        <end position="45"/>
    </location>
</feature>
<evidence type="ECO:0000256" key="2">
    <source>
        <dbReference type="SAM" id="MobiDB-lite"/>
    </source>
</evidence>
<proteinExistence type="predicted"/>
<comment type="caution">
    <text evidence="4">The sequence shown here is derived from an EMBL/GenBank/DDBJ whole genome shotgun (WGS) entry which is preliminary data.</text>
</comment>
<evidence type="ECO:0000256" key="1">
    <source>
        <dbReference type="PROSITE-ProRule" id="PRU00042"/>
    </source>
</evidence>
<dbReference type="PROSITE" id="PS50157">
    <property type="entry name" value="ZINC_FINGER_C2H2_2"/>
    <property type="match status" value="1"/>
</dbReference>
<keyword evidence="5" id="KW-1185">Reference proteome</keyword>
<keyword evidence="1" id="KW-0863">Zinc-finger</keyword>
<dbReference type="Proteomes" id="UP000622797">
    <property type="component" value="Unassembled WGS sequence"/>
</dbReference>
<reference evidence="4" key="2">
    <citation type="submission" date="2020-05" db="EMBL/GenBank/DDBJ databases">
        <authorList>
            <person name="Kim H.-S."/>
            <person name="Proctor R.H."/>
            <person name="Brown D.W."/>
        </authorList>
    </citation>
    <scope>NUCLEOTIDE SEQUENCE</scope>
    <source>
        <strain evidence="4">NRRL 20472</strain>
    </source>
</reference>
<keyword evidence="1" id="KW-0479">Metal-binding</keyword>
<sequence length="322" mass="37446">MSPKEEDGCDEDFAFLDGAKSHANCRYCGKTFKRIASKRPHEKNHDNYACPRINCHQRFDTVEEALDHAESINHRPDLDFYKCIVPDCKLSVTGKVMTKSDLENRRELHRTRGHLSQDDKLVYERAQHSIPNITTEADDLDPEEEEEEEEEASVDFEEEDKFYLKDENEAIDVLEQNKEWFETHRYRVVCVNSRGYTCAGPGIRNKNFITEPCPGQVTIGLDTALLRRSRGRRLPSMSLDRCVSCQAEMKIRRLTKRFDSPKPELTGGLQPFRKAFESMKRNTWTFTKEYNERVQNPTEQIRRDKQPGSFVVVLDTEFPIAT</sequence>
<reference evidence="4" key="1">
    <citation type="journal article" date="2020" name="BMC Genomics">
        <title>Correction to: Identification and distribution of gene clusters required for synthesis of sphingolipid metabolism inhibitors in diverse species of the filamentous fungus Fusarium.</title>
        <authorList>
            <person name="Kim H.S."/>
            <person name="Lohmar J.M."/>
            <person name="Busman M."/>
            <person name="Brown D.W."/>
            <person name="Naumann T.A."/>
            <person name="Divon H.H."/>
            <person name="Lysoe E."/>
            <person name="Uhlig S."/>
            <person name="Proctor R.H."/>
        </authorList>
    </citation>
    <scope>NUCLEOTIDE SEQUENCE</scope>
    <source>
        <strain evidence="4">NRRL 20472</strain>
    </source>
</reference>
<organism evidence="4 5">
    <name type="scientific">Fusarium sarcochroum</name>
    <dbReference type="NCBI Taxonomy" id="1208366"/>
    <lineage>
        <taxon>Eukaryota</taxon>
        <taxon>Fungi</taxon>
        <taxon>Dikarya</taxon>
        <taxon>Ascomycota</taxon>
        <taxon>Pezizomycotina</taxon>
        <taxon>Sordariomycetes</taxon>
        <taxon>Hypocreomycetidae</taxon>
        <taxon>Hypocreales</taxon>
        <taxon>Nectriaceae</taxon>
        <taxon>Fusarium</taxon>
        <taxon>Fusarium lateritium species complex</taxon>
    </lineage>
</organism>
<dbReference type="PROSITE" id="PS00028">
    <property type="entry name" value="ZINC_FINGER_C2H2_1"/>
    <property type="match status" value="2"/>
</dbReference>
<accession>A0A8H4TQW3</accession>
<name>A0A8H4TQW3_9HYPO</name>
<dbReference type="InterPro" id="IPR013087">
    <property type="entry name" value="Znf_C2H2_type"/>
</dbReference>
<gene>
    <name evidence="4" type="ORF">FSARC_9697</name>
</gene>
<keyword evidence="1" id="KW-0862">Zinc</keyword>
<dbReference type="EMBL" id="JABEXW010000560">
    <property type="protein sequence ID" value="KAF4962219.1"/>
    <property type="molecule type" value="Genomic_DNA"/>
</dbReference>
<dbReference type="OrthoDB" id="6077919at2759"/>
<feature type="compositionally biased region" description="Acidic residues" evidence="2">
    <location>
        <begin position="136"/>
        <end position="157"/>
    </location>
</feature>
<feature type="region of interest" description="Disordered" evidence="2">
    <location>
        <begin position="132"/>
        <end position="157"/>
    </location>
</feature>
<dbReference type="AlphaFoldDB" id="A0A8H4TQW3"/>
<dbReference type="GO" id="GO:0008270">
    <property type="term" value="F:zinc ion binding"/>
    <property type="evidence" value="ECO:0007669"/>
    <property type="project" value="UniProtKB-KW"/>
</dbReference>